<sequence length="1336" mass="152915">MKSSCETVFILALIYCNKLTTADKTVNYINFSEEETVILKCISGADRAVWDGPAQNSSNPSLVSVSDPFGKEKIWMTTKYADDREINPLIPNLKRLRVFGNEGNFDLEISNASLCDQGYYRCTIDSAKGNHLQAISYILLLKNKPKVFINQEQTTSDVEGSRKKLCCEVDSHPNISFILWFKDYKSRISNTSSLCLLFEPLTRQDSGNYTCVAGNEIGNRSFTASLIVFYPPFVYLTYNNIFMIGNKREVRCKGDGLPNTLTFFRVEHKSYFNEHIRYIEVSSDGIATLPPIEALDRYQDTGLYVCNASNDVPNREGNKFQQGEAYLVSDAQPVFVANNKKVQYVEIGKPMDITVRVYSTSEIKCLHLNAIGSLNIMKIFKKSVPLMMSFHGVNITENGIEVTFRLAKLQSFQWFDITVCNNFSINNFILEGIVIIVLLILIVVLLVVMGIHLRYLKQRYRKRMITTTNVQTADKSAHYVEIVEDNNEMAILHEQNNQMISTDARNISMVSEELHLAFSNNDCDTSEHSIATSDNDTKKKQEIFKILINGFYIECSGNTFERAFIERMKTCFLFTIFLLGSDFTSQTAVIPRIKYEYYSQGETVLLKCMTDANKADWIGPAQNNMSGSSPVEAIDIYGKRRKWNTSLYATCEQINPNLSHKNRLKIDDNEDTGDCNLQIRNFSKNDEGIYICHYINQTRDISVIRFVLQEKTYPSQMIFENATKENVLDGVAHIDLKINCSVKRGKPPETLSLIRHKKTVMTDEHGNIEYTFTPTSLDHNVIYTCEAKNPMFIQPLRRNVRLNIKYKPVVSTIGQLTEELNEGGKKNICCDVKSNPAPKSTRLMNGSHEIFVERYGKYICYPIERVSRYDTGNYTCIAENEIGSDSATVILIVKYPPDVHLDYKNFTINDEMRTIQCTAKGFPSNYKYGVWEHRSEFNEHIRYLNSTDSGTLILPRINEAAERYQDSGYYICMVTNGVPNMKHFQQGKAYVVSQGPPVFVKQNMPIQYSATGKGMTMRVYILSYSKIICQVIKALNNREDENYIHVTYIRPLKVGEMFHGQNIVVNGIEMMFVFERLEQKHYQMYKITVCNKFGNRSYTVHLVSTANKASEEKSISVEGIVIVVLLILIFVLLSLMGWRYLKHRYRKRMTTSINDQIAGRNSDERAHYIEISEDNMLTTLQENSNQIISTDARTVFMSEEQDLEFSNNDTSEHAEASSENDISMINASEYLDDGYEHPYTTLVEHSDAADEHVYLNTKTNSINENPHTFQNVTYKHSFASKVQDYSQDKQQIHFFASDGQENVTFNCPENNLNETDNDFYLLNVNAAEYINLSLKQ</sequence>
<dbReference type="InterPro" id="IPR051275">
    <property type="entry name" value="Cell_adhesion_signaling"/>
</dbReference>
<dbReference type="EMBL" id="CACVKT020001486">
    <property type="protein sequence ID" value="CAC5368465.1"/>
    <property type="molecule type" value="Genomic_DNA"/>
</dbReference>
<dbReference type="PANTHER" id="PTHR11640">
    <property type="entry name" value="NEPHRIN"/>
    <property type="match status" value="1"/>
</dbReference>
<evidence type="ECO:0000256" key="5">
    <source>
        <dbReference type="ARBA" id="ARBA00023319"/>
    </source>
</evidence>
<feature type="transmembrane region" description="Helical" evidence="7">
    <location>
        <begin position="1120"/>
        <end position="1141"/>
    </location>
</feature>
<evidence type="ECO:0000256" key="7">
    <source>
        <dbReference type="SAM" id="Phobius"/>
    </source>
</evidence>
<evidence type="ECO:0000313" key="11">
    <source>
        <dbReference type="Proteomes" id="UP000507470"/>
    </source>
</evidence>
<keyword evidence="7" id="KW-1133">Transmembrane helix</keyword>
<keyword evidence="4" id="KW-0325">Glycoprotein</keyword>
<feature type="transmembrane region" description="Helical" evidence="7">
    <location>
        <begin position="571"/>
        <end position="590"/>
    </location>
</feature>
<evidence type="ECO:0000259" key="9">
    <source>
        <dbReference type="PROSITE" id="PS50835"/>
    </source>
</evidence>
<dbReference type="Pfam" id="PF07679">
    <property type="entry name" value="I-set"/>
    <property type="match status" value="1"/>
</dbReference>
<dbReference type="CDD" id="cd00096">
    <property type="entry name" value="Ig"/>
    <property type="match status" value="2"/>
</dbReference>
<dbReference type="OrthoDB" id="6283450at2759"/>
<dbReference type="SMART" id="SM00408">
    <property type="entry name" value="IGc2"/>
    <property type="match status" value="5"/>
</dbReference>
<feature type="domain" description="Ig-like" evidence="9">
    <location>
        <begin position="897"/>
        <end position="985"/>
    </location>
</feature>
<name>A0A6J8AIV5_MYTCO</name>
<feature type="region of interest" description="Disordered" evidence="6">
    <location>
        <begin position="1202"/>
        <end position="1222"/>
    </location>
</feature>
<evidence type="ECO:0000256" key="2">
    <source>
        <dbReference type="ARBA" id="ARBA00023136"/>
    </source>
</evidence>
<keyword evidence="2 7" id="KW-0472">Membrane</keyword>
<dbReference type="SUPFAM" id="SSF48726">
    <property type="entry name" value="Immunoglobulin"/>
    <property type="match status" value="5"/>
</dbReference>
<dbReference type="Proteomes" id="UP000507470">
    <property type="component" value="Unassembled WGS sequence"/>
</dbReference>
<dbReference type="SMART" id="SM00409">
    <property type="entry name" value="IG"/>
    <property type="match status" value="5"/>
</dbReference>
<accession>A0A6J8AIV5</accession>
<evidence type="ECO:0000256" key="8">
    <source>
        <dbReference type="SAM" id="SignalP"/>
    </source>
</evidence>
<keyword evidence="5" id="KW-0393">Immunoglobulin domain</keyword>
<dbReference type="InterPro" id="IPR013098">
    <property type="entry name" value="Ig_I-set"/>
</dbReference>
<feature type="signal peptide" evidence="8">
    <location>
        <begin position="1"/>
        <end position="22"/>
    </location>
</feature>
<dbReference type="InterPro" id="IPR036179">
    <property type="entry name" value="Ig-like_dom_sf"/>
</dbReference>
<feature type="domain" description="Ig-like" evidence="9">
    <location>
        <begin position="808"/>
        <end position="890"/>
    </location>
</feature>
<dbReference type="InterPro" id="IPR007110">
    <property type="entry name" value="Ig-like_dom"/>
</dbReference>
<feature type="domain" description="Ig-like" evidence="9">
    <location>
        <begin position="145"/>
        <end position="227"/>
    </location>
</feature>
<evidence type="ECO:0000313" key="10">
    <source>
        <dbReference type="EMBL" id="CAC5368465.1"/>
    </source>
</evidence>
<feature type="transmembrane region" description="Helical" evidence="7">
    <location>
        <begin position="428"/>
        <end position="453"/>
    </location>
</feature>
<keyword evidence="8" id="KW-0732">Signal</keyword>
<dbReference type="PROSITE" id="PS50835">
    <property type="entry name" value="IG_LIKE"/>
    <property type="match status" value="4"/>
</dbReference>
<evidence type="ECO:0000256" key="3">
    <source>
        <dbReference type="ARBA" id="ARBA00023157"/>
    </source>
</evidence>
<dbReference type="InterPro" id="IPR003599">
    <property type="entry name" value="Ig_sub"/>
</dbReference>
<proteinExistence type="predicted"/>
<protein>
    <recommendedName>
        <fullName evidence="9">Ig-like domain-containing protein</fullName>
    </recommendedName>
</protein>
<evidence type="ECO:0000256" key="1">
    <source>
        <dbReference type="ARBA" id="ARBA00004479"/>
    </source>
</evidence>
<organism evidence="10 11">
    <name type="scientific">Mytilus coruscus</name>
    <name type="common">Sea mussel</name>
    <dbReference type="NCBI Taxonomy" id="42192"/>
    <lineage>
        <taxon>Eukaryota</taxon>
        <taxon>Metazoa</taxon>
        <taxon>Spiralia</taxon>
        <taxon>Lophotrochozoa</taxon>
        <taxon>Mollusca</taxon>
        <taxon>Bivalvia</taxon>
        <taxon>Autobranchia</taxon>
        <taxon>Pteriomorphia</taxon>
        <taxon>Mytilida</taxon>
        <taxon>Mytiloidea</taxon>
        <taxon>Mytilidae</taxon>
        <taxon>Mytilinae</taxon>
        <taxon>Mytilus</taxon>
    </lineage>
</organism>
<reference evidence="10 11" key="1">
    <citation type="submission" date="2020-06" db="EMBL/GenBank/DDBJ databases">
        <authorList>
            <person name="Li R."/>
            <person name="Bekaert M."/>
        </authorList>
    </citation>
    <scope>NUCLEOTIDE SEQUENCE [LARGE SCALE GENOMIC DNA]</scope>
    <source>
        <strain evidence="11">wild</strain>
    </source>
</reference>
<dbReference type="InterPro" id="IPR003598">
    <property type="entry name" value="Ig_sub2"/>
</dbReference>
<keyword evidence="3" id="KW-1015">Disulfide bond</keyword>
<dbReference type="GO" id="GO:0005886">
    <property type="term" value="C:plasma membrane"/>
    <property type="evidence" value="ECO:0007669"/>
    <property type="project" value="TreeGrafter"/>
</dbReference>
<dbReference type="GO" id="GO:0098609">
    <property type="term" value="P:cell-cell adhesion"/>
    <property type="evidence" value="ECO:0007669"/>
    <property type="project" value="TreeGrafter"/>
</dbReference>
<keyword evidence="11" id="KW-1185">Reference proteome</keyword>
<dbReference type="Gene3D" id="2.60.40.10">
    <property type="entry name" value="Immunoglobulins"/>
    <property type="match status" value="5"/>
</dbReference>
<feature type="chain" id="PRO_5026730004" description="Ig-like domain-containing protein" evidence="8">
    <location>
        <begin position="23"/>
        <end position="1336"/>
    </location>
</feature>
<dbReference type="Pfam" id="PF13927">
    <property type="entry name" value="Ig_3"/>
    <property type="match status" value="1"/>
</dbReference>
<evidence type="ECO:0000256" key="6">
    <source>
        <dbReference type="SAM" id="MobiDB-lite"/>
    </source>
</evidence>
<dbReference type="GO" id="GO:0005911">
    <property type="term" value="C:cell-cell junction"/>
    <property type="evidence" value="ECO:0007669"/>
    <property type="project" value="TreeGrafter"/>
</dbReference>
<feature type="domain" description="Ig-like" evidence="9">
    <location>
        <begin position="591"/>
        <end position="702"/>
    </location>
</feature>
<dbReference type="GO" id="GO:0050839">
    <property type="term" value="F:cell adhesion molecule binding"/>
    <property type="evidence" value="ECO:0007669"/>
    <property type="project" value="TreeGrafter"/>
</dbReference>
<evidence type="ECO:0000256" key="4">
    <source>
        <dbReference type="ARBA" id="ARBA00023180"/>
    </source>
</evidence>
<gene>
    <name evidence="10" type="ORF">MCOR_8005</name>
</gene>
<comment type="subcellular location">
    <subcellularLocation>
        <location evidence="1">Membrane</location>
        <topology evidence="1">Single-pass type I membrane protein</topology>
    </subcellularLocation>
</comment>
<keyword evidence="7" id="KW-0812">Transmembrane</keyword>
<dbReference type="InterPro" id="IPR013783">
    <property type="entry name" value="Ig-like_fold"/>
</dbReference>